<keyword evidence="5" id="KW-0808">Transferase</keyword>
<comment type="cofactor">
    <cofactor evidence="1">
        <name>(R)-lipoate</name>
        <dbReference type="ChEBI" id="CHEBI:83088"/>
    </cofactor>
</comment>
<dbReference type="InterPro" id="IPR050743">
    <property type="entry name" value="2-oxoacid_DH_E2_comp"/>
</dbReference>
<feature type="domain" description="Lipoyl-binding" evidence="14">
    <location>
        <begin position="4"/>
        <end position="78"/>
    </location>
</feature>
<feature type="region of interest" description="Disordered" evidence="13">
    <location>
        <begin position="82"/>
        <end position="144"/>
    </location>
</feature>
<organism evidence="16">
    <name type="scientific">marine metagenome</name>
    <dbReference type="NCBI Taxonomy" id="408172"/>
    <lineage>
        <taxon>unclassified sequences</taxon>
        <taxon>metagenomes</taxon>
        <taxon>ecological metagenomes</taxon>
    </lineage>
</organism>
<feature type="compositionally biased region" description="Low complexity" evidence="13">
    <location>
        <begin position="104"/>
        <end position="114"/>
    </location>
</feature>
<dbReference type="GO" id="GO:0006086">
    <property type="term" value="P:pyruvate decarboxylation to acetyl-CoA"/>
    <property type="evidence" value="ECO:0007669"/>
    <property type="project" value="TreeGrafter"/>
</dbReference>
<evidence type="ECO:0000256" key="7">
    <source>
        <dbReference type="ARBA" id="ARBA00022823"/>
    </source>
</evidence>
<dbReference type="GO" id="GO:0005737">
    <property type="term" value="C:cytoplasm"/>
    <property type="evidence" value="ECO:0007669"/>
    <property type="project" value="TreeGrafter"/>
</dbReference>
<dbReference type="PANTHER" id="PTHR43178:SF2">
    <property type="entry name" value="DIHYDROLIPOYLLYSINE-RESIDUE ACETYLTRANSFERASE COMPONENT OF PYRUVATE DEHYDROGENASE COMPLEX"/>
    <property type="match status" value="1"/>
</dbReference>
<evidence type="ECO:0000256" key="11">
    <source>
        <dbReference type="ARBA" id="ARBA00031531"/>
    </source>
</evidence>
<evidence type="ECO:0000259" key="14">
    <source>
        <dbReference type="PROSITE" id="PS50968"/>
    </source>
</evidence>
<dbReference type="FunFam" id="2.40.50.100:FF:000009">
    <property type="entry name" value="Acetyltransferase component of pyruvate dehydrogenase complex"/>
    <property type="match status" value="1"/>
</dbReference>
<proteinExistence type="inferred from homology"/>
<dbReference type="Pfam" id="PF00364">
    <property type="entry name" value="Biotin_lipoyl"/>
    <property type="match status" value="1"/>
</dbReference>
<dbReference type="EMBL" id="UINC01003882">
    <property type="protein sequence ID" value="SVA10027.1"/>
    <property type="molecule type" value="Genomic_DNA"/>
</dbReference>
<keyword evidence="8" id="KW-0012">Acyltransferase</keyword>
<dbReference type="PROSITE" id="PS51826">
    <property type="entry name" value="PSBD"/>
    <property type="match status" value="1"/>
</dbReference>
<comment type="catalytic activity">
    <reaction evidence="12">
        <text>N(6)-[(R)-dihydrolipoyl]-L-lysyl-[protein] + acetyl-CoA = N(6)-[(R)-S(8)-acetyldihydrolipoyl]-L-lysyl-[protein] + CoA</text>
        <dbReference type="Rhea" id="RHEA:17017"/>
        <dbReference type="Rhea" id="RHEA-COMP:10475"/>
        <dbReference type="Rhea" id="RHEA-COMP:10478"/>
        <dbReference type="ChEBI" id="CHEBI:57287"/>
        <dbReference type="ChEBI" id="CHEBI:57288"/>
        <dbReference type="ChEBI" id="CHEBI:83100"/>
        <dbReference type="ChEBI" id="CHEBI:83111"/>
        <dbReference type="EC" id="2.3.1.12"/>
    </reaction>
</comment>
<evidence type="ECO:0000256" key="3">
    <source>
        <dbReference type="ARBA" id="ARBA00013114"/>
    </source>
</evidence>
<sequence>MTDPKEIGLPDIGDFESVDVIEILVAPGDEIKAEDPLITLESDKATMDVPAPFGGIVRQVTVKVGDKVAQGAVIALVDAESGTAAATPEQPISAQTPDPDPIATDSTDSQTTQTVAELAAHRSPPSLPPPVERSGGALPHASPAARRFARELGADLRTVRGSGPKGRILKQDIQDYVKNALSGTSAQAVNDASTSGIPPVPQVDYSRWGEIDVQPLSRIQKRSGPHLHRAWLNIPHVTHFDDADITELEAFRQSLNADTQESTASITPLAFTLKALAGAVRRFPKFNSSLADDGEHLVFRKYCNIGIAVDTTDGLIVPVIRDVPVKGLIQLATEMNELSRKARSGALNPEDLQAGCITVSNLGGIGGVAFTPIINSPEVAILGVARARMTPVWDGQDFRPRLMLPLSLSYDHRVIDGAEAARFTVFIRELLEDTRRLLL</sequence>
<comment type="similarity">
    <text evidence="2">Belongs to the 2-oxoacid dehydrogenase family.</text>
</comment>
<evidence type="ECO:0000259" key="15">
    <source>
        <dbReference type="PROSITE" id="PS51826"/>
    </source>
</evidence>
<dbReference type="InterPro" id="IPR036625">
    <property type="entry name" value="E3-bd_dom_sf"/>
</dbReference>
<dbReference type="GO" id="GO:0004742">
    <property type="term" value="F:dihydrolipoyllysine-residue acetyltransferase activity"/>
    <property type="evidence" value="ECO:0007669"/>
    <property type="project" value="UniProtKB-EC"/>
</dbReference>
<dbReference type="InterPro" id="IPR001078">
    <property type="entry name" value="2-oxoacid_DH_actylTfrase"/>
</dbReference>
<dbReference type="PROSITE" id="PS00189">
    <property type="entry name" value="LIPOYL"/>
    <property type="match status" value="1"/>
</dbReference>
<dbReference type="InterPro" id="IPR011053">
    <property type="entry name" value="Single_hybrid_motif"/>
</dbReference>
<dbReference type="Gene3D" id="4.10.320.10">
    <property type="entry name" value="E3-binding domain"/>
    <property type="match status" value="1"/>
</dbReference>
<dbReference type="InterPro" id="IPR003016">
    <property type="entry name" value="2-oxoA_DH_lipoyl-BS"/>
</dbReference>
<dbReference type="InterPro" id="IPR000089">
    <property type="entry name" value="Biotin_lipoyl"/>
</dbReference>
<dbReference type="SUPFAM" id="SSF51230">
    <property type="entry name" value="Single hybrid motif"/>
    <property type="match status" value="1"/>
</dbReference>
<evidence type="ECO:0000256" key="8">
    <source>
        <dbReference type="ARBA" id="ARBA00023315"/>
    </source>
</evidence>
<name>A0A381T5S5_9ZZZZ</name>
<dbReference type="Pfam" id="PF00198">
    <property type="entry name" value="2-oxoacid_dh"/>
    <property type="match status" value="1"/>
</dbReference>
<keyword evidence="6" id="KW-0677">Repeat</keyword>
<evidence type="ECO:0000313" key="16">
    <source>
        <dbReference type="EMBL" id="SVA10027.1"/>
    </source>
</evidence>
<dbReference type="PROSITE" id="PS50968">
    <property type="entry name" value="BIOTINYL_LIPOYL"/>
    <property type="match status" value="1"/>
</dbReference>
<evidence type="ECO:0000256" key="10">
    <source>
        <dbReference type="ARBA" id="ARBA00029730"/>
    </source>
</evidence>
<comment type="function">
    <text evidence="9">The pyruvate dehydrogenase complex catalyzes the overall conversion of pyruvate to acetyl-CoA and CO(2). It contains multiple copies of three enzymatic components: pyruvate dehydrogenase (E1), dihydrolipoamide acetyltransferase (E2) and lipoamide dehydrogenase (E3).</text>
</comment>
<dbReference type="NCBIfam" id="TIGR01348">
    <property type="entry name" value="PDHac_trf_long"/>
    <property type="match status" value="1"/>
</dbReference>
<feature type="domain" description="Peripheral subunit-binding (PSBD)" evidence="15">
    <location>
        <begin position="140"/>
        <end position="177"/>
    </location>
</feature>
<dbReference type="SUPFAM" id="SSF47005">
    <property type="entry name" value="Peripheral subunit-binding domain of 2-oxo acid dehydrogenase complex"/>
    <property type="match status" value="1"/>
</dbReference>
<evidence type="ECO:0000256" key="12">
    <source>
        <dbReference type="ARBA" id="ARBA00048370"/>
    </source>
</evidence>
<accession>A0A381T5S5</accession>
<dbReference type="GO" id="GO:0031405">
    <property type="term" value="F:lipoic acid binding"/>
    <property type="evidence" value="ECO:0007669"/>
    <property type="project" value="TreeGrafter"/>
</dbReference>
<protein>
    <recommendedName>
        <fullName evidence="4">Dihydrolipoyllysine-residue acetyltransferase component of pyruvate dehydrogenase complex</fullName>
        <ecNumber evidence="3">2.3.1.12</ecNumber>
    </recommendedName>
    <alternativeName>
        <fullName evidence="10">Dihydrolipoamide acetyltransferase component of pyruvate dehydrogenase complex</fullName>
    </alternativeName>
    <alternativeName>
        <fullName evidence="11">E2</fullName>
    </alternativeName>
</protein>
<dbReference type="FunFam" id="3.30.559.10:FF:000004">
    <property type="entry name" value="Acetyltransferase component of pyruvate dehydrogenase complex"/>
    <property type="match status" value="1"/>
</dbReference>
<keyword evidence="7" id="KW-0450">Lipoyl</keyword>
<dbReference type="InterPro" id="IPR004167">
    <property type="entry name" value="PSBD"/>
</dbReference>
<dbReference type="SUPFAM" id="SSF52777">
    <property type="entry name" value="CoA-dependent acyltransferases"/>
    <property type="match status" value="1"/>
</dbReference>
<dbReference type="Gene3D" id="3.30.559.10">
    <property type="entry name" value="Chloramphenicol acetyltransferase-like domain"/>
    <property type="match status" value="1"/>
</dbReference>
<dbReference type="GO" id="GO:0045254">
    <property type="term" value="C:pyruvate dehydrogenase complex"/>
    <property type="evidence" value="ECO:0007669"/>
    <property type="project" value="InterPro"/>
</dbReference>
<reference evidence="16" key="1">
    <citation type="submission" date="2018-05" db="EMBL/GenBank/DDBJ databases">
        <authorList>
            <person name="Lanie J.A."/>
            <person name="Ng W.-L."/>
            <person name="Kazmierczak K.M."/>
            <person name="Andrzejewski T.M."/>
            <person name="Davidsen T.M."/>
            <person name="Wayne K.J."/>
            <person name="Tettelin H."/>
            <person name="Glass J.I."/>
            <person name="Rusch D."/>
            <person name="Podicherti R."/>
            <person name="Tsui H.-C.T."/>
            <person name="Winkler M.E."/>
        </authorList>
    </citation>
    <scope>NUCLEOTIDE SEQUENCE</scope>
</reference>
<dbReference type="AlphaFoldDB" id="A0A381T5S5"/>
<evidence type="ECO:0000256" key="6">
    <source>
        <dbReference type="ARBA" id="ARBA00022737"/>
    </source>
</evidence>
<evidence type="ECO:0000256" key="5">
    <source>
        <dbReference type="ARBA" id="ARBA00022679"/>
    </source>
</evidence>
<dbReference type="InterPro" id="IPR006256">
    <property type="entry name" value="AcTrfase_Pyrv_DH_cplx"/>
</dbReference>
<dbReference type="CDD" id="cd06849">
    <property type="entry name" value="lipoyl_domain"/>
    <property type="match status" value="1"/>
</dbReference>
<dbReference type="PANTHER" id="PTHR43178">
    <property type="entry name" value="DIHYDROLIPOAMIDE ACETYLTRANSFERASE COMPONENT OF PYRUVATE DEHYDROGENASE COMPLEX"/>
    <property type="match status" value="1"/>
</dbReference>
<evidence type="ECO:0000256" key="9">
    <source>
        <dbReference type="ARBA" id="ARBA00025211"/>
    </source>
</evidence>
<gene>
    <name evidence="16" type="ORF">METZ01_LOCUS62881</name>
</gene>
<dbReference type="Gene3D" id="2.40.50.100">
    <property type="match status" value="1"/>
</dbReference>
<dbReference type="EC" id="2.3.1.12" evidence="3"/>
<dbReference type="Pfam" id="PF02817">
    <property type="entry name" value="E3_binding"/>
    <property type="match status" value="1"/>
</dbReference>
<evidence type="ECO:0000256" key="13">
    <source>
        <dbReference type="SAM" id="MobiDB-lite"/>
    </source>
</evidence>
<evidence type="ECO:0000256" key="2">
    <source>
        <dbReference type="ARBA" id="ARBA00007317"/>
    </source>
</evidence>
<dbReference type="InterPro" id="IPR023213">
    <property type="entry name" value="CAT-like_dom_sf"/>
</dbReference>
<evidence type="ECO:0000256" key="1">
    <source>
        <dbReference type="ARBA" id="ARBA00001938"/>
    </source>
</evidence>
<evidence type="ECO:0000256" key="4">
    <source>
        <dbReference type="ARBA" id="ARBA00016300"/>
    </source>
</evidence>